<dbReference type="Pfam" id="PF08592">
    <property type="entry name" value="Anthrone_oxy"/>
    <property type="match status" value="1"/>
</dbReference>
<organism evidence="2 3">
    <name type="scientific">Streptomyces orinoci</name>
    <name type="common">Streptoverticillium orinoci</name>
    <dbReference type="NCBI Taxonomy" id="67339"/>
    <lineage>
        <taxon>Bacteria</taxon>
        <taxon>Bacillati</taxon>
        <taxon>Actinomycetota</taxon>
        <taxon>Actinomycetes</taxon>
        <taxon>Kitasatosporales</taxon>
        <taxon>Streptomycetaceae</taxon>
        <taxon>Streptomyces</taxon>
    </lineage>
</organism>
<comment type="caution">
    <text evidence="2">The sequence shown here is derived from an EMBL/GenBank/DDBJ whole genome shotgun (WGS) entry which is preliminary data.</text>
</comment>
<proteinExistence type="predicted"/>
<feature type="transmembrane region" description="Helical" evidence="1">
    <location>
        <begin position="21"/>
        <end position="42"/>
    </location>
</feature>
<reference evidence="2 3" key="1">
    <citation type="submission" date="2024-06" db="EMBL/GenBank/DDBJ databases">
        <title>The Natural Products Discovery Center: Release of the First 8490 Sequenced Strains for Exploring Actinobacteria Biosynthetic Diversity.</title>
        <authorList>
            <person name="Kalkreuter E."/>
            <person name="Kautsar S.A."/>
            <person name="Yang D."/>
            <person name="Bader C.D."/>
            <person name="Teijaro C.N."/>
            <person name="Fluegel L."/>
            <person name="Davis C.M."/>
            <person name="Simpson J.R."/>
            <person name="Lauterbach L."/>
            <person name="Steele A.D."/>
            <person name="Gui C."/>
            <person name="Meng S."/>
            <person name="Li G."/>
            <person name="Viehrig K."/>
            <person name="Ye F."/>
            <person name="Su P."/>
            <person name="Kiefer A.F."/>
            <person name="Nichols A."/>
            <person name="Cepeda A.J."/>
            <person name="Yan W."/>
            <person name="Fan B."/>
            <person name="Jiang Y."/>
            <person name="Adhikari A."/>
            <person name="Zheng C.-J."/>
            <person name="Schuster L."/>
            <person name="Cowan T.M."/>
            <person name="Smanski M.J."/>
            <person name="Chevrette M.G."/>
            <person name="De Carvalho L.P.S."/>
            <person name="Shen B."/>
        </authorList>
    </citation>
    <scope>NUCLEOTIDE SEQUENCE [LARGE SCALE GENOMIC DNA]</scope>
    <source>
        <strain evidence="2 3">NPDC052347</strain>
    </source>
</reference>
<dbReference type="EMBL" id="JBFAUK010000005">
    <property type="protein sequence ID" value="MEV5506762.1"/>
    <property type="molecule type" value="Genomic_DNA"/>
</dbReference>
<keyword evidence="1" id="KW-0812">Transmembrane</keyword>
<keyword evidence="1" id="KW-0472">Membrane</keyword>
<dbReference type="InterPro" id="IPR013901">
    <property type="entry name" value="Anthrone_oxy"/>
</dbReference>
<protein>
    <submittedName>
        <fullName evidence="2">DUF1772 domain-containing protein</fullName>
    </submittedName>
</protein>
<dbReference type="RefSeq" id="WP_109279276.1">
    <property type="nucleotide sequence ID" value="NZ_JBFAUK010000005.1"/>
</dbReference>
<dbReference type="Proteomes" id="UP001552594">
    <property type="component" value="Unassembled WGS sequence"/>
</dbReference>
<keyword evidence="3" id="KW-1185">Reference proteome</keyword>
<evidence type="ECO:0000313" key="2">
    <source>
        <dbReference type="EMBL" id="MEV5506762.1"/>
    </source>
</evidence>
<accession>A0ABV3JV55</accession>
<evidence type="ECO:0000313" key="3">
    <source>
        <dbReference type="Proteomes" id="UP001552594"/>
    </source>
</evidence>
<sequence>MTDNRKAAGAVLLHRHGHRPAAHWAAAGTVLYGAALAVTFAVSIPLNDELARLGHHASAAQLAHIHHRFTGIWQPANRTRTLLCTGALGCPARALVLRGRGGQQASAYPRRGVAAGA</sequence>
<evidence type="ECO:0000256" key="1">
    <source>
        <dbReference type="SAM" id="Phobius"/>
    </source>
</evidence>
<keyword evidence="1" id="KW-1133">Transmembrane helix</keyword>
<gene>
    <name evidence="2" type="ORF">AB0L16_09815</name>
</gene>
<name>A0ABV3JV55_STRON</name>